<proteinExistence type="predicted"/>
<dbReference type="KEGG" id="ptm:GSPATT00005316001"/>
<dbReference type="OrthoDB" id="10582834at2759"/>
<gene>
    <name evidence="1" type="ORF">GSPATT00005316001</name>
</gene>
<dbReference type="HOGENOM" id="CLU_1558226_0_0_1"/>
<reference evidence="1 2" key="1">
    <citation type="journal article" date="2006" name="Nature">
        <title>Global trends of whole-genome duplications revealed by the ciliate Paramecium tetraurelia.</title>
        <authorList>
            <consortium name="Genoscope"/>
            <person name="Aury J.-M."/>
            <person name="Jaillon O."/>
            <person name="Duret L."/>
            <person name="Noel B."/>
            <person name="Jubin C."/>
            <person name="Porcel B.M."/>
            <person name="Segurens B."/>
            <person name="Daubin V."/>
            <person name="Anthouard V."/>
            <person name="Aiach N."/>
            <person name="Arnaiz O."/>
            <person name="Billaut A."/>
            <person name="Beisson J."/>
            <person name="Blanc I."/>
            <person name="Bouhouche K."/>
            <person name="Camara F."/>
            <person name="Duharcourt S."/>
            <person name="Guigo R."/>
            <person name="Gogendeau D."/>
            <person name="Katinka M."/>
            <person name="Keller A.-M."/>
            <person name="Kissmehl R."/>
            <person name="Klotz C."/>
            <person name="Koll F."/>
            <person name="Le Moue A."/>
            <person name="Lepere C."/>
            <person name="Malinsky S."/>
            <person name="Nowacki M."/>
            <person name="Nowak J.K."/>
            <person name="Plattner H."/>
            <person name="Poulain J."/>
            <person name="Ruiz F."/>
            <person name="Serrano V."/>
            <person name="Zagulski M."/>
            <person name="Dessen P."/>
            <person name="Betermier M."/>
            <person name="Weissenbach J."/>
            <person name="Scarpelli C."/>
            <person name="Schachter V."/>
            <person name="Sperling L."/>
            <person name="Meyer E."/>
            <person name="Cohen J."/>
            <person name="Wincker P."/>
        </authorList>
    </citation>
    <scope>NUCLEOTIDE SEQUENCE [LARGE SCALE GENOMIC DNA]</scope>
    <source>
        <strain evidence="1 2">Stock d4-2</strain>
    </source>
</reference>
<evidence type="ECO:0008006" key="3">
    <source>
        <dbReference type="Google" id="ProtNLM"/>
    </source>
</evidence>
<keyword evidence="2" id="KW-1185">Reference proteome</keyword>
<name>A0BPU9_PARTE</name>
<evidence type="ECO:0000313" key="1">
    <source>
        <dbReference type="EMBL" id="CAK60566.1"/>
    </source>
</evidence>
<sequence length="172" mass="20623">MYHQSICLRLKQMKTMNTTLSSSEDVQFSIKLHYHFRIMKKINFIIFPSYLMKKAQNKLQFSLMKNLIRSKNTIILSNYNQLHKPMIKEKVKCLLNYQKYTKSQTQSQRIQSRSTSQSVIYVFTQYSELFIAPKANDNQTRIIVDKIRVLYKIITFIKNKKFGQFYSSLFFE</sequence>
<dbReference type="GeneID" id="5013748"/>
<dbReference type="InParanoid" id="A0BPU9"/>
<accession>A0BPU9</accession>
<organism evidence="1 2">
    <name type="scientific">Paramecium tetraurelia</name>
    <dbReference type="NCBI Taxonomy" id="5888"/>
    <lineage>
        <taxon>Eukaryota</taxon>
        <taxon>Sar</taxon>
        <taxon>Alveolata</taxon>
        <taxon>Ciliophora</taxon>
        <taxon>Intramacronucleata</taxon>
        <taxon>Oligohymenophorea</taxon>
        <taxon>Peniculida</taxon>
        <taxon>Parameciidae</taxon>
        <taxon>Paramecium</taxon>
    </lineage>
</organism>
<dbReference type="AlphaFoldDB" id="A0BPU9"/>
<evidence type="ECO:0000313" key="2">
    <source>
        <dbReference type="Proteomes" id="UP000000600"/>
    </source>
</evidence>
<dbReference type="Proteomes" id="UP000000600">
    <property type="component" value="Unassembled WGS sequence"/>
</dbReference>
<dbReference type="EMBL" id="CT868008">
    <property type="protein sequence ID" value="CAK60566.1"/>
    <property type="molecule type" value="Genomic_DNA"/>
</dbReference>
<protein>
    <recommendedName>
        <fullName evidence="3">Transmembrane protein</fullName>
    </recommendedName>
</protein>
<dbReference type="RefSeq" id="XP_001427964.1">
    <property type="nucleotide sequence ID" value="XM_001427927.1"/>
</dbReference>